<organism evidence="1 2">
    <name type="scientific">Arthrobacter phage DrSierra</name>
    <dbReference type="NCBI Taxonomy" id="2704034"/>
    <lineage>
        <taxon>Viruses</taxon>
        <taxon>Duplodnaviria</taxon>
        <taxon>Heunggongvirae</taxon>
        <taxon>Uroviricota</taxon>
        <taxon>Caudoviricetes</taxon>
        <taxon>Casidaviridae</taxon>
        <taxon>Manhattanvirus</taxon>
        <taxon>Manhattanvirus drsierra</taxon>
    </lineage>
</organism>
<reference evidence="2" key="1">
    <citation type="submission" date="2020-01" db="EMBL/GenBank/DDBJ databases">
        <authorList>
            <person name="Broll A.M."/>
            <person name="Firkus N.C."/>
            <person name="Hill J.A."/>
            <person name="Neidermyer S.M."/>
            <person name="Regnier T.M."/>
            <person name="Wang S.P."/>
            <person name="Yang C."/>
            <person name="Yang H.S."/>
            <person name="Bonilla J.A."/>
            <person name="Klyczek K."/>
            <person name="Garlena R.A."/>
            <person name="Russell D.A."/>
            <person name="Pope W.H."/>
            <person name="Jacobs-Sera D."/>
            <person name="Hatfull G.F."/>
        </authorList>
    </citation>
    <scope>NUCLEOTIDE SEQUENCE [LARGE SCALE GENOMIC DNA]</scope>
</reference>
<gene>
    <name evidence="1" type="primary">11</name>
    <name evidence="1" type="ORF">SEA_DRSIERRA_11</name>
</gene>
<dbReference type="EMBL" id="MN908689">
    <property type="protein sequence ID" value="QIG58490.1"/>
    <property type="molecule type" value="Genomic_DNA"/>
</dbReference>
<sequence>MAKKIRLDNRGIGEVLDSAPVYAEVQRLASSVKGNISATAGGETIPVTLRTRVASGGRLRSPRRAIDVTLAHPAGLRVEALRGPLARGAASAGLELKKIGR</sequence>
<dbReference type="KEGG" id="vg:77954731"/>
<protein>
    <submittedName>
        <fullName evidence="1">Uncharacterized protein</fullName>
    </submittedName>
</protein>
<dbReference type="Proteomes" id="UP000501199">
    <property type="component" value="Segment"/>
</dbReference>
<dbReference type="GeneID" id="77954731"/>
<evidence type="ECO:0000313" key="2">
    <source>
        <dbReference type="Proteomes" id="UP000501199"/>
    </source>
</evidence>
<evidence type="ECO:0000313" key="1">
    <source>
        <dbReference type="EMBL" id="QIG58490.1"/>
    </source>
</evidence>
<accession>A0A6G6XL47</accession>
<keyword evidence="2" id="KW-1185">Reference proteome</keyword>
<dbReference type="RefSeq" id="YP_010678336.1">
    <property type="nucleotide sequence ID" value="NC_071034.1"/>
</dbReference>
<proteinExistence type="predicted"/>
<name>A0A6G6XL47_9CAUD</name>